<dbReference type="FunFam" id="2.40.50.140:FF:000018">
    <property type="entry name" value="30S ribosomal protein S1"/>
    <property type="match status" value="1"/>
</dbReference>
<feature type="domain" description="S1 motif" evidence="9">
    <location>
        <begin position="221"/>
        <end position="289"/>
    </location>
</feature>
<evidence type="ECO:0000256" key="8">
    <source>
        <dbReference type="ARBA" id="ARBA00035517"/>
    </source>
</evidence>
<dbReference type="Pfam" id="PF00575">
    <property type="entry name" value="S1"/>
    <property type="match status" value="6"/>
</dbReference>
<dbReference type="NCBIfam" id="NF004952">
    <property type="entry name" value="PRK06299.1-2"/>
    <property type="match status" value="1"/>
</dbReference>
<accession>A0A936F1R2</accession>
<dbReference type="SMART" id="SM00316">
    <property type="entry name" value="S1"/>
    <property type="match status" value="6"/>
</dbReference>
<dbReference type="GO" id="GO:0003729">
    <property type="term" value="F:mRNA binding"/>
    <property type="evidence" value="ECO:0007669"/>
    <property type="project" value="TreeGrafter"/>
</dbReference>
<dbReference type="GO" id="GO:0022627">
    <property type="term" value="C:cytosolic small ribosomal subunit"/>
    <property type="evidence" value="ECO:0007669"/>
    <property type="project" value="TreeGrafter"/>
</dbReference>
<keyword evidence="4 10" id="KW-0689">Ribosomal protein</keyword>
<feature type="domain" description="S1 motif" evidence="9">
    <location>
        <begin position="306"/>
        <end position="376"/>
    </location>
</feature>
<evidence type="ECO:0000313" key="11">
    <source>
        <dbReference type="Proteomes" id="UP000709959"/>
    </source>
</evidence>
<name>A0A936F1R2_9BACT</name>
<dbReference type="InterPro" id="IPR050437">
    <property type="entry name" value="Ribos_protein_bS1-like"/>
</dbReference>
<evidence type="ECO:0000256" key="4">
    <source>
        <dbReference type="ARBA" id="ARBA00022980"/>
    </source>
</evidence>
<evidence type="ECO:0000256" key="3">
    <source>
        <dbReference type="ARBA" id="ARBA00022884"/>
    </source>
</evidence>
<comment type="similarity">
    <text evidence="1">Belongs to the bacterial ribosomal protein bS1 family.</text>
</comment>
<organism evidence="10 11">
    <name type="scientific">Candidatus Geothrix odensensis</name>
    <dbReference type="NCBI Taxonomy" id="2954440"/>
    <lineage>
        <taxon>Bacteria</taxon>
        <taxon>Pseudomonadati</taxon>
        <taxon>Acidobacteriota</taxon>
        <taxon>Holophagae</taxon>
        <taxon>Holophagales</taxon>
        <taxon>Holophagaceae</taxon>
        <taxon>Geothrix</taxon>
    </lineage>
</organism>
<dbReference type="GO" id="GO:0003735">
    <property type="term" value="F:structural constituent of ribosome"/>
    <property type="evidence" value="ECO:0007669"/>
    <property type="project" value="InterPro"/>
</dbReference>
<dbReference type="SUPFAM" id="SSF50249">
    <property type="entry name" value="Nucleic acid-binding proteins"/>
    <property type="match status" value="6"/>
</dbReference>
<dbReference type="InterPro" id="IPR003029">
    <property type="entry name" value="S1_domain"/>
</dbReference>
<evidence type="ECO:0000256" key="1">
    <source>
        <dbReference type="ARBA" id="ARBA00006767"/>
    </source>
</evidence>
<dbReference type="NCBIfam" id="TIGR00717">
    <property type="entry name" value="rpsA"/>
    <property type="match status" value="1"/>
</dbReference>
<feature type="domain" description="S1 motif" evidence="9">
    <location>
        <begin position="51"/>
        <end position="117"/>
    </location>
</feature>
<dbReference type="Proteomes" id="UP000709959">
    <property type="component" value="Unassembled WGS sequence"/>
</dbReference>
<evidence type="ECO:0000313" key="10">
    <source>
        <dbReference type="EMBL" id="MBK8572411.1"/>
    </source>
</evidence>
<dbReference type="CDD" id="cd05688">
    <property type="entry name" value="S1_RPS1_repeat_ec3"/>
    <property type="match status" value="1"/>
</dbReference>
<dbReference type="Gene3D" id="2.40.50.140">
    <property type="entry name" value="Nucleic acid-binding proteins"/>
    <property type="match status" value="6"/>
</dbReference>
<dbReference type="CDD" id="cd04465">
    <property type="entry name" value="S1_RPS1_repeat_ec2_hs2"/>
    <property type="match status" value="1"/>
</dbReference>
<reference evidence="10 11" key="1">
    <citation type="submission" date="2020-10" db="EMBL/GenBank/DDBJ databases">
        <title>Connecting structure to function with the recovery of over 1000 high-quality activated sludge metagenome-assembled genomes encoding full-length rRNA genes using long-read sequencing.</title>
        <authorList>
            <person name="Singleton C.M."/>
            <person name="Petriglieri F."/>
            <person name="Kristensen J.M."/>
            <person name="Kirkegaard R.H."/>
            <person name="Michaelsen T.Y."/>
            <person name="Andersen M.H."/>
            <person name="Karst S.M."/>
            <person name="Dueholm M.S."/>
            <person name="Nielsen P.H."/>
            <person name="Albertsen M."/>
        </authorList>
    </citation>
    <scope>NUCLEOTIDE SEQUENCE [LARGE SCALE GENOMIC DNA]</scope>
    <source>
        <strain evidence="10">OdNE_18-Q3-R46-58_MAXAC.008</strain>
    </source>
</reference>
<keyword evidence="3" id="KW-0694">RNA-binding</keyword>
<dbReference type="InterPro" id="IPR035104">
    <property type="entry name" value="Ribosomal_protein_S1-like"/>
</dbReference>
<evidence type="ECO:0000256" key="6">
    <source>
        <dbReference type="ARBA" id="ARBA00025604"/>
    </source>
</evidence>
<sequence>MSKLEAIIKGLGSKQMGRITVLDSGYIEDGTDDGQEFMAALQGETRGLREEEVVRGVVVEIRGKDVIIDIGYKGSGTVNLDEFNNPDGTQGVQVGDVVEVLLEMLEDANGNVRLSRERAEKMKIWDEVEKAFRSNMTVHGTVLEKVKGGLAVDIGIRAFLPGSQVDMKPVRNLDPYLGKSFDMKVIKVNRRRGNIVLSRKLFLETINASLKEETLAGLEEGKLVEGAIKNITEYGAFVDLGGVDGLLHITDMSWGRLNHPSEMFQVGDKVEVAVLKYDKDTERVSLGYKQKFPDPWLSVEERYPIQATVKGKVVSITDYGAFVELEPGIEGLVHVSEMSWTKKVKSAKGMVNLGDQVEAIILQVDSENRRISLGMKQITPNPWMAIAEKYQPGMIVTGTVRNITEFGAFIELEEGIDGLIHVSDFSWTKKIKHPGEIVKKGDEVTAKVLNLDPLAQRMSLGVKQMEPNVWEIFFENHNVGTVITGKIARLTDFGAFVDLGDGIEGLVHVSELSRKRVEDIQKEFAAGQELTMKIVKLDPTERRIGLSVKQLEQDMERGDFEAAKARQPEFKKATLADAFNKAEREQ</sequence>
<comment type="caution">
    <text evidence="10">The sequence shown here is derived from an EMBL/GenBank/DDBJ whole genome shotgun (WGS) entry which is preliminary data.</text>
</comment>
<dbReference type="PROSITE" id="PS50126">
    <property type="entry name" value="S1"/>
    <property type="match status" value="6"/>
</dbReference>
<dbReference type="GO" id="GO:0006412">
    <property type="term" value="P:translation"/>
    <property type="evidence" value="ECO:0007669"/>
    <property type="project" value="InterPro"/>
</dbReference>
<comment type="function">
    <text evidence="6">Binds mRNA; thus facilitating recognition of the initiation point. It is needed to translate mRNA with a short Shine-Dalgarno (SD) purine-rich sequence.</text>
</comment>
<feature type="domain" description="S1 motif" evidence="9">
    <location>
        <begin position="393"/>
        <end position="463"/>
    </location>
</feature>
<evidence type="ECO:0000256" key="2">
    <source>
        <dbReference type="ARBA" id="ARBA00022737"/>
    </source>
</evidence>
<dbReference type="PRINTS" id="PR00681">
    <property type="entry name" value="RIBOSOMALS1"/>
</dbReference>
<evidence type="ECO:0000256" key="7">
    <source>
        <dbReference type="ARBA" id="ARBA00035293"/>
    </source>
</evidence>
<evidence type="ECO:0000256" key="5">
    <source>
        <dbReference type="ARBA" id="ARBA00023274"/>
    </source>
</evidence>
<dbReference type="PANTHER" id="PTHR10724:SF7">
    <property type="entry name" value="SMALL RIBOSOMAL SUBUNIT PROTEIN BS1C"/>
    <property type="match status" value="1"/>
</dbReference>
<gene>
    <name evidence="10" type="ORF">IPN91_07115</name>
</gene>
<feature type="domain" description="S1 motif" evidence="9">
    <location>
        <begin position="480"/>
        <end position="549"/>
    </location>
</feature>
<dbReference type="PANTHER" id="PTHR10724">
    <property type="entry name" value="30S RIBOSOMAL PROTEIN S1"/>
    <property type="match status" value="1"/>
</dbReference>
<dbReference type="FunFam" id="2.40.50.140:FF:000011">
    <property type="entry name" value="30S ribosomal protein S1"/>
    <property type="match status" value="1"/>
</dbReference>
<dbReference type="FunFam" id="2.40.50.140:FF:000103">
    <property type="entry name" value="protein RRP5 homolog"/>
    <property type="match status" value="2"/>
</dbReference>
<protein>
    <recommendedName>
        <fullName evidence="7">Small ribosomal subunit protein bS1</fullName>
    </recommendedName>
    <alternativeName>
        <fullName evidence="8">30S ribosomal protein S1</fullName>
    </alternativeName>
</protein>
<dbReference type="InterPro" id="IPR012340">
    <property type="entry name" value="NA-bd_OB-fold"/>
</dbReference>
<keyword evidence="5" id="KW-0687">Ribonucleoprotein</keyword>
<dbReference type="EMBL" id="JADKCH010000005">
    <property type="protein sequence ID" value="MBK8572411.1"/>
    <property type="molecule type" value="Genomic_DNA"/>
</dbReference>
<proteinExistence type="inferred from homology"/>
<dbReference type="InterPro" id="IPR000110">
    <property type="entry name" value="Ribosomal_bS1"/>
</dbReference>
<evidence type="ECO:0000259" key="9">
    <source>
        <dbReference type="PROSITE" id="PS50126"/>
    </source>
</evidence>
<dbReference type="AlphaFoldDB" id="A0A936F1R2"/>
<feature type="domain" description="S1 motif" evidence="9">
    <location>
        <begin position="135"/>
        <end position="200"/>
    </location>
</feature>
<keyword evidence="2" id="KW-0677">Repeat</keyword>